<dbReference type="InterPro" id="IPR006015">
    <property type="entry name" value="Universal_stress_UspA"/>
</dbReference>
<dbReference type="InterPro" id="IPR006016">
    <property type="entry name" value="UspA"/>
</dbReference>
<accession>A0ABW2FRZ3</accession>
<reference evidence="4" key="1">
    <citation type="journal article" date="2019" name="Int. J. Syst. Evol. Microbiol.">
        <title>The Global Catalogue of Microorganisms (GCM) 10K type strain sequencing project: providing services to taxonomists for standard genome sequencing and annotation.</title>
        <authorList>
            <consortium name="The Broad Institute Genomics Platform"/>
            <consortium name="The Broad Institute Genome Sequencing Center for Infectious Disease"/>
            <person name="Wu L."/>
            <person name="Ma J."/>
        </authorList>
    </citation>
    <scope>NUCLEOTIDE SEQUENCE [LARGE SCALE GENOMIC DNA]</scope>
    <source>
        <strain evidence="4">CGMCC 1.12859</strain>
    </source>
</reference>
<dbReference type="InterPro" id="IPR014729">
    <property type="entry name" value="Rossmann-like_a/b/a_fold"/>
</dbReference>
<dbReference type="EMBL" id="JBHTAJ010000007">
    <property type="protein sequence ID" value="MFC7178919.1"/>
    <property type="molecule type" value="Genomic_DNA"/>
</dbReference>
<dbReference type="Proteomes" id="UP001596435">
    <property type="component" value="Unassembled WGS sequence"/>
</dbReference>
<proteinExistence type="inferred from homology"/>
<dbReference type="Gene3D" id="3.40.50.620">
    <property type="entry name" value="HUPs"/>
    <property type="match status" value="2"/>
</dbReference>
<evidence type="ECO:0000259" key="2">
    <source>
        <dbReference type="Pfam" id="PF00582"/>
    </source>
</evidence>
<comment type="similarity">
    <text evidence="1">Belongs to the universal stress protein A family.</text>
</comment>
<keyword evidence="4" id="KW-1185">Reference proteome</keyword>
<evidence type="ECO:0000256" key="1">
    <source>
        <dbReference type="ARBA" id="ARBA00008791"/>
    </source>
</evidence>
<gene>
    <name evidence="3" type="ORF">ACFQMG_04995</name>
</gene>
<dbReference type="PRINTS" id="PR01438">
    <property type="entry name" value="UNVRSLSTRESS"/>
</dbReference>
<dbReference type="PANTHER" id="PTHR46268">
    <property type="entry name" value="STRESS RESPONSE PROTEIN NHAX"/>
    <property type="match status" value="1"/>
</dbReference>
<feature type="domain" description="UspA" evidence="2">
    <location>
        <begin position="158"/>
        <end position="290"/>
    </location>
</feature>
<dbReference type="Pfam" id="PF00582">
    <property type="entry name" value="Usp"/>
    <property type="match status" value="2"/>
</dbReference>
<dbReference type="PANTHER" id="PTHR46268:SF6">
    <property type="entry name" value="UNIVERSAL STRESS PROTEIN UP12"/>
    <property type="match status" value="1"/>
</dbReference>
<comment type="caution">
    <text evidence="3">The sequence shown here is derived from an EMBL/GenBank/DDBJ whole genome shotgun (WGS) entry which is preliminary data.</text>
</comment>
<evidence type="ECO:0000313" key="4">
    <source>
        <dbReference type="Proteomes" id="UP001596435"/>
    </source>
</evidence>
<organism evidence="3 4">
    <name type="scientific">Kitasatospora paranensis</name>
    <dbReference type="NCBI Taxonomy" id="258053"/>
    <lineage>
        <taxon>Bacteria</taxon>
        <taxon>Bacillati</taxon>
        <taxon>Actinomycetota</taxon>
        <taxon>Actinomycetes</taxon>
        <taxon>Kitasatosporales</taxon>
        <taxon>Streptomycetaceae</taxon>
        <taxon>Kitasatospora</taxon>
    </lineage>
</organism>
<dbReference type="RefSeq" id="WP_380230521.1">
    <property type="nucleotide sequence ID" value="NZ_JBHSVH010000002.1"/>
</dbReference>
<feature type="domain" description="UspA" evidence="2">
    <location>
        <begin position="1"/>
        <end position="133"/>
    </location>
</feature>
<dbReference type="SUPFAM" id="SSF52402">
    <property type="entry name" value="Adenine nucleotide alpha hydrolases-like"/>
    <property type="match status" value="2"/>
</dbReference>
<sequence>MNEPIVVGFDGSPESHAAMGWAAREALRTGRRLELVRAWPWPESHVLGREDALRWSRAELAQQEAAVRARHEGLATTSRQVTDHPATVLAAAGQGAAMLVLGSRGLSTLQGFLIGSVSHEVLARAACPVVLVRPPSDASAGTGRDAEGGGGTGVMLWLDLRRPCDAVVEFAFEAAASRSAPLSVRHAWDVPGGREYLGFVSAGPLEDAAAAEARRNLDATLRRWRGLYPEVDTVVGTVRGSAARALVTAAAGADLLVLGRHIRRSSLGAHVGPVTHAAVHHVACPVAVVPYR</sequence>
<name>A0ABW2FRZ3_9ACTN</name>
<protein>
    <submittedName>
        <fullName evidence="3">Universal stress protein</fullName>
    </submittedName>
</protein>
<evidence type="ECO:0000313" key="3">
    <source>
        <dbReference type="EMBL" id="MFC7178919.1"/>
    </source>
</evidence>